<feature type="region of interest" description="Disordered" evidence="2">
    <location>
        <begin position="1"/>
        <end position="43"/>
    </location>
</feature>
<dbReference type="Proteomes" id="UP000191342">
    <property type="component" value="Unassembled WGS sequence"/>
</dbReference>
<evidence type="ECO:0000259" key="3">
    <source>
        <dbReference type="PROSITE" id="PS50089"/>
    </source>
</evidence>
<evidence type="ECO:0000313" key="6">
    <source>
        <dbReference type="Proteomes" id="UP000191342"/>
    </source>
</evidence>
<dbReference type="PANTHER" id="PTHR21540:SF0">
    <property type="entry name" value="PHD FAMILY PROTEIN"/>
    <property type="match status" value="1"/>
</dbReference>
<gene>
    <name evidence="5" type="ORF">PENFLA_c005G03931</name>
</gene>
<accession>A0A1V6TQU1</accession>
<dbReference type="InterPro" id="IPR001841">
    <property type="entry name" value="Znf_RING"/>
</dbReference>
<dbReference type="PROSITE" id="PS50089">
    <property type="entry name" value="ZF_RING_2"/>
    <property type="match status" value="1"/>
</dbReference>
<evidence type="ECO:0000313" key="5">
    <source>
        <dbReference type="EMBL" id="OQE27933.1"/>
    </source>
</evidence>
<dbReference type="GO" id="GO:0008270">
    <property type="term" value="F:zinc ion binding"/>
    <property type="evidence" value="ECO:0007669"/>
    <property type="project" value="UniProtKB-KW"/>
</dbReference>
<comment type="caution">
    <text evidence="5">The sequence shown here is derived from an EMBL/GenBank/DDBJ whole genome shotgun (WGS) entry which is preliminary data.</text>
</comment>
<dbReference type="GO" id="GO:0061630">
    <property type="term" value="F:ubiquitin protein ligase activity"/>
    <property type="evidence" value="ECO:0007669"/>
    <property type="project" value="InterPro"/>
</dbReference>
<dbReference type="EMBL" id="MLQL01000005">
    <property type="protein sequence ID" value="OQE27933.1"/>
    <property type="molecule type" value="Genomic_DNA"/>
</dbReference>
<dbReference type="Pfam" id="PF04434">
    <property type="entry name" value="SWIM"/>
    <property type="match status" value="1"/>
</dbReference>
<feature type="domain" description="SWIM-type" evidence="4">
    <location>
        <begin position="99"/>
        <end position="132"/>
    </location>
</feature>
<dbReference type="InterPro" id="IPR013083">
    <property type="entry name" value="Znf_RING/FYVE/PHD"/>
</dbReference>
<keyword evidence="1" id="KW-0863">Zinc-finger</keyword>
<name>A0A1V6TQU1_9EURO</name>
<dbReference type="PROSITE" id="PS50966">
    <property type="entry name" value="ZF_SWIM"/>
    <property type="match status" value="1"/>
</dbReference>
<keyword evidence="6" id="KW-1185">Reference proteome</keyword>
<evidence type="ECO:0000256" key="2">
    <source>
        <dbReference type="SAM" id="MobiDB-lite"/>
    </source>
</evidence>
<sequence>MKRSSSPGLPSSPDIFDPKAEPTVAPVSPSNKPRAENPIQVTERTPPSAFQILMSEKRTLPWLDSPPEGFLERVSRTQSQMQDIPQISFEVVGSTGNIYKTVIGKVPTCDCPDVRFRKTQCKHICFVLSAMDVPEQLMYQRSFLPFELRAMFAVLSLKRNLDTTTLAPAGERKPVEGKCPICFHGFETDQKTTWCQSCGSNFHKACFKKWEAAMRTFHTVVSCLYCKAPWQTEEREAPHLNREVVQTKDDKSIPRLDLRFLRGTPANDLLLGILGNSSSYAANPITIKLQMLKSRRDEDERDRLETGGVPSVGM</sequence>
<dbReference type="PANTHER" id="PTHR21540">
    <property type="entry name" value="RING FINGER AND SWIM DOMAIN-CONTAINING PROTEIN 2"/>
    <property type="match status" value="1"/>
</dbReference>
<dbReference type="SUPFAM" id="SSF57850">
    <property type="entry name" value="RING/U-box"/>
    <property type="match status" value="1"/>
</dbReference>
<protein>
    <recommendedName>
        <fullName evidence="7">SWIM-type domain-containing protein</fullName>
    </recommendedName>
</protein>
<evidence type="ECO:0000259" key="4">
    <source>
        <dbReference type="PROSITE" id="PS50966"/>
    </source>
</evidence>
<evidence type="ECO:0000256" key="1">
    <source>
        <dbReference type="PROSITE-ProRule" id="PRU00175"/>
    </source>
</evidence>
<dbReference type="InterPro" id="IPR039903">
    <property type="entry name" value="Zswim2"/>
</dbReference>
<keyword evidence="1" id="KW-0862">Zinc</keyword>
<evidence type="ECO:0008006" key="7">
    <source>
        <dbReference type="Google" id="ProtNLM"/>
    </source>
</evidence>
<organism evidence="5 6">
    <name type="scientific">Penicillium flavigenum</name>
    <dbReference type="NCBI Taxonomy" id="254877"/>
    <lineage>
        <taxon>Eukaryota</taxon>
        <taxon>Fungi</taxon>
        <taxon>Dikarya</taxon>
        <taxon>Ascomycota</taxon>
        <taxon>Pezizomycotina</taxon>
        <taxon>Eurotiomycetes</taxon>
        <taxon>Eurotiomycetidae</taxon>
        <taxon>Eurotiales</taxon>
        <taxon>Aspergillaceae</taxon>
        <taxon>Penicillium</taxon>
    </lineage>
</organism>
<dbReference type="STRING" id="254877.A0A1V6TQU1"/>
<reference evidence="6" key="1">
    <citation type="journal article" date="2017" name="Nat. Microbiol.">
        <title>Global analysis of biosynthetic gene clusters reveals vast potential of secondary metabolite production in Penicillium species.</title>
        <authorList>
            <person name="Nielsen J.C."/>
            <person name="Grijseels S."/>
            <person name="Prigent S."/>
            <person name="Ji B."/>
            <person name="Dainat J."/>
            <person name="Nielsen K.F."/>
            <person name="Frisvad J.C."/>
            <person name="Workman M."/>
            <person name="Nielsen J."/>
        </authorList>
    </citation>
    <scope>NUCLEOTIDE SEQUENCE [LARGE SCALE GENOMIC DNA]</scope>
    <source>
        <strain evidence="6">IBT 14082</strain>
    </source>
</reference>
<feature type="domain" description="RING-type" evidence="3">
    <location>
        <begin position="179"/>
        <end position="227"/>
    </location>
</feature>
<dbReference type="Gene3D" id="3.30.40.10">
    <property type="entry name" value="Zinc/RING finger domain, C3HC4 (zinc finger)"/>
    <property type="match status" value="1"/>
</dbReference>
<keyword evidence="1" id="KW-0479">Metal-binding</keyword>
<proteinExistence type="predicted"/>
<dbReference type="OrthoDB" id="2122982at2759"/>
<dbReference type="InterPro" id="IPR007527">
    <property type="entry name" value="Znf_SWIM"/>
</dbReference>
<dbReference type="AlphaFoldDB" id="A0A1V6TQU1"/>